<dbReference type="InterPro" id="IPR036390">
    <property type="entry name" value="WH_DNA-bd_sf"/>
</dbReference>
<reference evidence="5 6" key="1">
    <citation type="submission" date="2011-09" db="EMBL/GenBank/DDBJ databases">
        <title>The Genome Sequence of Bacillus smithii 7_3_47FAA.</title>
        <authorList>
            <consortium name="The Broad Institute Genome Sequencing Platform"/>
            <person name="Earl A."/>
            <person name="Ward D."/>
            <person name="Feldgarden M."/>
            <person name="Gevers D."/>
            <person name="Daigneault M."/>
            <person name="Strauss J."/>
            <person name="Allen-Vercoe E."/>
            <person name="Young S.K."/>
            <person name="Zeng Q."/>
            <person name="Gargeya S."/>
            <person name="Fitzgerald M."/>
            <person name="Haas B."/>
            <person name="Abouelleil A."/>
            <person name="Alvarado L."/>
            <person name="Arachchi H.M."/>
            <person name="Berlin A."/>
            <person name="Brown A."/>
            <person name="Chapman S.B."/>
            <person name="Chen Z."/>
            <person name="Dunbar C."/>
            <person name="Freedman E."/>
            <person name="Gearin G."/>
            <person name="Goldberg J."/>
            <person name="Griggs A."/>
            <person name="Gujja S."/>
            <person name="Heiman D."/>
            <person name="Howarth C."/>
            <person name="Larson L."/>
            <person name="Lui A."/>
            <person name="MacDonald P.J.P."/>
            <person name="Montmayeur A."/>
            <person name="Murphy C."/>
            <person name="Neiman D."/>
            <person name="Pearson M."/>
            <person name="Priest M."/>
            <person name="Roberts A."/>
            <person name="Saif S."/>
            <person name="Shea T."/>
            <person name="Shenoy N."/>
            <person name="Sisk P."/>
            <person name="Stolte C."/>
            <person name="Sykes S."/>
            <person name="Wortman J."/>
            <person name="Nusbaum C."/>
            <person name="Birren B."/>
        </authorList>
    </citation>
    <scope>NUCLEOTIDE SEQUENCE [LARGE SCALE GENOMIC DNA]</scope>
    <source>
        <strain evidence="5 6">7_3_47FAA</strain>
    </source>
</reference>
<dbReference type="InterPro" id="IPR011711">
    <property type="entry name" value="GntR_C"/>
</dbReference>
<dbReference type="RefSeq" id="WP_003352867.1">
    <property type="nucleotide sequence ID" value="NZ_JH414742.1"/>
</dbReference>
<dbReference type="SUPFAM" id="SSF48008">
    <property type="entry name" value="GntR ligand-binding domain-like"/>
    <property type="match status" value="1"/>
</dbReference>
<keyword evidence="2" id="KW-0238">DNA-binding</keyword>
<dbReference type="EMBL" id="ACWF01000027">
    <property type="protein sequence ID" value="EHL79180.1"/>
    <property type="molecule type" value="Genomic_DNA"/>
</dbReference>
<evidence type="ECO:0000259" key="4">
    <source>
        <dbReference type="PROSITE" id="PS50949"/>
    </source>
</evidence>
<dbReference type="PANTHER" id="PTHR43537:SF5">
    <property type="entry name" value="UXU OPERON TRANSCRIPTIONAL REGULATOR"/>
    <property type="match status" value="1"/>
</dbReference>
<dbReference type="InterPro" id="IPR008920">
    <property type="entry name" value="TF_FadR/GntR_C"/>
</dbReference>
<evidence type="ECO:0000256" key="2">
    <source>
        <dbReference type="ARBA" id="ARBA00023125"/>
    </source>
</evidence>
<dbReference type="HOGENOM" id="CLU_017584_5_5_9"/>
<gene>
    <name evidence="5" type="ORF">HMPREF1015_01383</name>
</gene>
<evidence type="ECO:0000256" key="3">
    <source>
        <dbReference type="ARBA" id="ARBA00023163"/>
    </source>
</evidence>
<keyword evidence="6" id="KW-1185">Reference proteome</keyword>
<dbReference type="Pfam" id="PF07729">
    <property type="entry name" value="FCD"/>
    <property type="match status" value="1"/>
</dbReference>
<dbReference type="InterPro" id="IPR036388">
    <property type="entry name" value="WH-like_DNA-bd_sf"/>
</dbReference>
<dbReference type="GO" id="GO:0003677">
    <property type="term" value="F:DNA binding"/>
    <property type="evidence" value="ECO:0007669"/>
    <property type="project" value="UniProtKB-KW"/>
</dbReference>
<dbReference type="PROSITE" id="PS50949">
    <property type="entry name" value="HTH_GNTR"/>
    <property type="match status" value="1"/>
</dbReference>
<name>G9QI19_9BACI</name>
<keyword evidence="3" id="KW-0804">Transcription</keyword>
<protein>
    <recommendedName>
        <fullName evidence="4">HTH gntR-type domain-containing protein</fullName>
    </recommendedName>
</protein>
<sequence>MKTAPKMTEEKIYHVLRDAIVNADFPPGQQLKENVLAEAFGVSRTPIRTVFQRLKYDSLIELKPKRGAFVYCPTPAEAEQIFSVRKMLEPQATELAAHYATPEEIDRMHHFLEEERKLMKDHLFHQSLVATKNLHLSIIEASRNSYLIEFLKKIITLSHIILSFYDVSEHKEANAICEHDELLEAIKNHQPKAAKELAFKHIESIQNDIDFSKEFTDPVSITQIIHRYV</sequence>
<dbReference type="SMART" id="SM00345">
    <property type="entry name" value="HTH_GNTR"/>
    <property type="match status" value="1"/>
</dbReference>
<dbReference type="AlphaFoldDB" id="G9QI19"/>
<feature type="domain" description="HTH gntR-type" evidence="4">
    <location>
        <begin position="6"/>
        <end position="73"/>
    </location>
</feature>
<evidence type="ECO:0000313" key="6">
    <source>
        <dbReference type="Proteomes" id="UP000011747"/>
    </source>
</evidence>
<dbReference type="CDD" id="cd07377">
    <property type="entry name" value="WHTH_GntR"/>
    <property type="match status" value="1"/>
</dbReference>
<dbReference type="InterPro" id="IPR000524">
    <property type="entry name" value="Tscrpt_reg_HTH_GntR"/>
</dbReference>
<proteinExistence type="predicted"/>
<dbReference type="PATRIC" id="fig|665952.3.peg.591"/>
<dbReference type="Proteomes" id="UP000011747">
    <property type="component" value="Unassembled WGS sequence"/>
</dbReference>
<dbReference type="SMART" id="SM00895">
    <property type="entry name" value="FCD"/>
    <property type="match status" value="1"/>
</dbReference>
<dbReference type="GO" id="GO:0003700">
    <property type="term" value="F:DNA-binding transcription factor activity"/>
    <property type="evidence" value="ECO:0007669"/>
    <property type="project" value="InterPro"/>
</dbReference>
<accession>G9QI19</accession>
<dbReference type="SUPFAM" id="SSF46785">
    <property type="entry name" value="Winged helix' DNA-binding domain"/>
    <property type="match status" value="1"/>
</dbReference>
<dbReference type="Gene3D" id="1.20.120.530">
    <property type="entry name" value="GntR ligand-binding domain-like"/>
    <property type="match status" value="1"/>
</dbReference>
<evidence type="ECO:0000256" key="1">
    <source>
        <dbReference type="ARBA" id="ARBA00023015"/>
    </source>
</evidence>
<dbReference type="Gene3D" id="1.10.10.10">
    <property type="entry name" value="Winged helix-like DNA-binding domain superfamily/Winged helix DNA-binding domain"/>
    <property type="match status" value="1"/>
</dbReference>
<dbReference type="Pfam" id="PF00392">
    <property type="entry name" value="GntR"/>
    <property type="match status" value="1"/>
</dbReference>
<comment type="caution">
    <text evidence="5">The sequence shown here is derived from an EMBL/GenBank/DDBJ whole genome shotgun (WGS) entry which is preliminary data.</text>
</comment>
<keyword evidence="1" id="KW-0805">Transcription regulation</keyword>
<evidence type="ECO:0000313" key="5">
    <source>
        <dbReference type="EMBL" id="EHL79180.1"/>
    </source>
</evidence>
<dbReference type="PANTHER" id="PTHR43537">
    <property type="entry name" value="TRANSCRIPTIONAL REGULATOR, GNTR FAMILY"/>
    <property type="match status" value="1"/>
</dbReference>
<organism evidence="5 6">
    <name type="scientific">Bacillus smithii 7_3_47FAA</name>
    <dbReference type="NCBI Taxonomy" id="665952"/>
    <lineage>
        <taxon>Bacteria</taxon>
        <taxon>Bacillati</taxon>
        <taxon>Bacillota</taxon>
        <taxon>Bacilli</taxon>
        <taxon>Bacillales</taxon>
        <taxon>Bacillaceae</taxon>
        <taxon>Bacillus</taxon>
    </lineage>
</organism>